<evidence type="ECO:0000256" key="3">
    <source>
        <dbReference type="SAM" id="MobiDB-lite"/>
    </source>
</evidence>
<proteinExistence type="predicted"/>
<accession>A0A0C2WRA2</accession>
<feature type="compositionally biased region" description="Polar residues" evidence="3">
    <location>
        <begin position="27"/>
        <end position="39"/>
    </location>
</feature>
<feature type="coiled-coil region" evidence="2">
    <location>
        <begin position="499"/>
        <end position="526"/>
    </location>
</feature>
<evidence type="ECO:0000313" key="5">
    <source>
        <dbReference type="EMBL" id="KIM28693.1"/>
    </source>
</evidence>
<dbReference type="InterPro" id="IPR013087">
    <property type="entry name" value="Znf_C2H2_type"/>
</dbReference>
<feature type="compositionally biased region" description="Basic and acidic residues" evidence="3">
    <location>
        <begin position="349"/>
        <end position="360"/>
    </location>
</feature>
<protein>
    <recommendedName>
        <fullName evidence="4">C2H2-type domain-containing protein</fullName>
    </recommendedName>
</protein>
<gene>
    <name evidence="5" type="ORF">M408DRAFT_329160</name>
</gene>
<evidence type="ECO:0000256" key="2">
    <source>
        <dbReference type="SAM" id="Coils"/>
    </source>
</evidence>
<feature type="compositionally biased region" description="Low complexity" evidence="3">
    <location>
        <begin position="174"/>
        <end position="183"/>
    </location>
</feature>
<keyword evidence="6" id="KW-1185">Reference proteome</keyword>
<dbReference type="HOGENOM" id="CLU_379985_0_0_1"/>
<feature type="compositionally biased region" description="Basic and acidic residues" evidence="3">
    <location>
        <begin position="711"/>
        <end position="720"/>
    </location>
</feature>
<reference evidence="6" key="2">
    <citation type="submission" date="2015-01" db="EMBL/GenBank/DDBJ databases">
        <title>Evolutionary Origins and Diversification of the Mycorrhizal Mutualists.</title>
        <authorList>
            <consortium name="DOE Joint Genome Institute"/>
            <consortium name="Mycorrhizal Genomics Consortium"/>
            <person name="Kohler A."/>
            <person name="Kuo A."/>
            <person name="Nagy L.G."/>
            <person name="Floudas D."/>
            <person name="Copeland A."/>
            <person name="Barry K.W."/>
            <person name="Cichocki N."/>
            <person name="Veneault-Fourrey C."/>
            <person name="LaButti K."/>
            <person name="Lindquist E.A."/>
            <person name="Lipzen A."/>
            <person name="Lundell T."/>
            <person name="Morin E."/>
            <person name="Murat C."/>
            <person name="Riley R."/>
            <person name="Ohm R."/>
            <person name="Sun H."/>
            <person name="Tunlid A."/>
            <person name="Henrissat B."/>
            <person name="Grigoriev I.V."/>
            <person name="Hibbett D.S."/>
            <person name="Martin F."/>
        </authorList>
    </citation>
    <scope>NUCLEOTIDE SEQUENCE [LARGE SCALE GENOMIC DNA]</scope>
    <source>
        <strain evidence="6">MAFF 305830</strain>
    </source>
</reference>
<dbReference type="STRING" id="933852.A0A0C2WRA2"/>
<sequence>MSFSAAMDEVNPEFDVPTRPVTPEPATGSNNTDNNGRNLYYSESVNRELNKLSKDLSGICENTIFSSKGDRMPPAFLGDNGTFVYEYRRPVEGTFNDSPNGYQVSQARYTLASSAPPVQHLSVPPNPAVVMQQQQQQQAGPSTIHPQAATHFGQPINAFYAPHQPMALDPAVLSPATTSSSSSSPPPGILEQRQDYIPDFYASLSAPPSAPVSAPSSQPHTSGDSAGSPVNMLPGFSPVPSAEEPLLDAIASDDEVEQEEDEYQPTPRKPSAAAKPKPKVHKSKPKVEIPHLNAPSTSNFARQSPIPALDFPPIAPDAEANSEYQDSDSGDDCYAERPGGRSAYSGGPSRERPRGYDKSGKANHPYKNFKNLAAQGSGKQMCRYISPYDGWKCEQILARSYDVPRHMEVHAKEEYDLVLTGKLPVHQSELFECVTEANVYVCLVCRKDFSRKDAMQRHVRSSSKMSKAKHRAEAKASLKKRVLGTPITPHPNSVPAEILQRHRRILEKLKIEAQELGQDVTDWDVENMIPQVGDETELFGTGPNAPGIPVGRRGGNKSKAEEVVVEPVVSSRTTRASNRPAVVTEREPAPVYEAESEHEASVAPDEMEMSQSSTKTPTQASVKPVPLRAGISSSPAAQQTSSKKQPAKKRAQQPLGVSPLEADASRPKSSQARTRGPKTSAQSVDPSGSESMEVEHRDTTESEDEEEMYQEETRRRHKDGEEEEMMEVD</sequence>
<feature type="compositionally biased region" description="Polar residues" evidence="3">
    <location>
        <begin position="631"/>
        <end position="642"/>
    </location>
</feature>
<feature type="domain" description="C2H2-type" evidence="4">
    <location>
        <begin position="440"/>
        <end position="475"/>
    </location>
</feature>
<evidence type="ECO:0000313" key="6">
    <source>
        <dbReference type="Proteomes" id="UP000054097"/>
    </source>
</evidence>
<dbReference type="PROSITE" id="PS50157">
    <property type="entry name" value="ZINC_FINGER_C2H2_2"/>
    <property type="match status" value="1"/>
</dbReference>
<dbReference type="OrthoDB" id="3267467at2759"/>
<dbReference type="SUPFAM" id="SSF57667">
    <property type="entry name" value="beta-beta-alpha zinc fingers"/>
    <property type="match status" value="1"/>
</dbReference>
<feature type="compositionally biased region" description="Polar residues" evidence="3">
    <location>
        <begin position="609"/>
        <end position="621"/>
    </location>
</feature>
<dbReference type="InterPro" id="IPR036236">
    <property type="entry name" value="Znf_C2H2_sf"/>
</dbReference>
<organism evidence="5 6">
    <name type="scientific">Serendipita vermifera MAFF 305830</name>
    <dbReference type="NCBI Taxonomy" id="933852"/>
    <lineage>
        <taxon>Eukaryota</taxon>
        <taxon>Fungi</taxon>
        <taxon>Dikarya</taxon>
        <taxon>Basidiomycota</taxon>
        <taxon>Agaricomycotina</taxon>
        <taxon>Agaricomycetes</taxon>
        <taxon>Sebacinales</taxon>
        <taxon>Serendipitaceae</taxon>
        <taxon>Serendipita</taxon>
    </lineage>
</organism>
<feature type="region of interest" description="Disordered" evidence="3">
    <location>
        <begin position="535"/>
        <end position="729"/>
    </location>
</feature>
<dbReference type="AlphaFoldDB" id="A0A0C2WRA2"/>
<dbReference type="GO" id="GO:0008270">
    <property type="term" value="F:zinc ion binding"/>
    <property type="evidence" value="ECO:0007669"/>
    <property type="project" value="UniProtKB-KW"/>
</dbReference>
<keyword evidence="1" id="KW-0862">Zinc</keyword>
<evidence type="ECO:0000259" key="4">
    <source>
        <dbReference type="PROSITE" id="PS50157"/>
    </source>
</evidence>
<evidence type="ECO:0000256" key="1">
    <source>
        <dbReference type="PROSITE-ProRule" id="PRU00042"/>
    </source>
</evidence>
<keyword evidence="1" id="KW-0479">Metal-binding</keyword>
<keyword evidence="1" id="KW-0863">Zinc-finger</keyword>
<reference evidence="5 6" key="1">
    <citation type="submission" date="2014-04" db="EMBL/GenBank/DDBJ databases">
        <authorList>
            <consortium name="DOE Joint Genome Institute"/>
            <person name="Kuo A."/>
            <person name="Zuccaro A."/>
            <person name="Kohler A."/>
            <person name="Nagy L.G."/>
            <person name="Floudas D."/>
            <person name="Copeland A."/>
            <person name="Barry K.W."/>
            <person name="Cichocki N."/>
            <person name="Veneault-Fourrey C."/>
            <person name="LaButti K."/>
            <person name="Lindquist E.A."/>
            <person name="Lipzen A."/>
            <person name="Lundell T."/>
            <person name="Morin E."/>
            <person name="Murat C."/>
            <person name="Sun H."/>
            <person name="Tunlid A."/>
            <person name="Henrissat B."/>
            <person name="Grigoriev I.V."/>
            <person name="Hibbett D.S."/>
            <person name="Martin F."/>
            <person name="Nordberg H.P."/>
            <person name="Cantor M.N."/>
            <person name="Hua S.X."/>
        </authorList>
    </citation>
    <scope>NUCLEOTIDE SEQUENCE [LARGE SCALE GENOMIC DNA]</scope>
    <source>
        <strain evidence="5 6">MAFF 305830</strain>
    </source>
</reference>
<keyword evidence="2" id="KW-0175">Coiled coil</keyword>
<dbReference type="Proteomes" id="UP000054097">
    <property type="component" value="Unassembled WGS sequence"/>
</dbReference>
<dbReference type="EMBL" id="KN824291">
    <property type="protein sequence ID" value="KIM28693.1"/>
    <property type="molecule type" value="Genomic_DNA"/>
</dbReference>
<dbReference type="Gene3D" id="3.30.160.60">
    <property type="entry name" value="Classic Zinc Finger"/>
    <property type="match status" value="1"/>
</dbReference>
<feature type="region of interest" description="Disordered" evidence="3">
    <location>
        <begin position="171"/>
        <end position="366"/>
    </location>
</feature>
<feature type="compositionally biased region" description="Acidic residues" evidence="3">
    <location>
        <begin position="701"/>
        <end position="710"/>
    </location>
</feature>
<feature type="compositionally biased region" description="Low complexity" evidence="3">
    <location>
        <begin position="202"/>
        <end position="217"/>
    </location>
</feature>
<feature type="region of interest" description="Disordered" evidence="3">
    <location>
        <begin position="1"/>
        <end position="39"/>
    </location>
</feature>
<feature type="compositionally biased region" description="Polar residues" evidence="3">
    <location>
        <begin position="667"/>
        <end position="690"/>
    </location>
</feature>
<name>A0A0C2WRA2_SERVB</name>
<feature type="compositionally biased region" description="Acidic residues" evidence="3">
    <location>
        <begin position="251"/>
        <end position="263"/>
    </location>
</feature>